<reference evidence="1 2" key="2">
    <citation type="journal article" date="2013" name="Genome Announc.">
        <title>Genome Sequence of Growth-Improving Paenibacillus mucilaginosus Strain KNP414.</title>
        <authorList>
            <person name="Lu J.J."/>
            <person name="Wang J.F."/>
            <person name="Hu X.F."/>
        </authorList>
    </citation>
    <scope>NUCLEOTIDE SEQUENCE [LARGE SCALE GENOMIC DNA]</scope>
    <source>
        <strain evidence="1 2">KNP414</strain>
    </source>
</reference>
<organism evidence="1 2">
    <name type="scientific">Paenibacillus mucilaginosus (strain KNP414)</name>
    <dbReference type="NCBI Taxonomy" id="1036673"/>
    <lineage>
        <taxon>Bacteria</taxon>
        <taxon>Bacillati</taxon>
        <taxon>Bacillota</taxon>
        <taxon>Bacilli</taxon>
        <taxon>Bacillales</taxon>
        <taxon>Paenibacillaceae</taxon>
        <taxon>Paenibacillus</taxon>
    </lineage>
</organism>
<sequence>MVYFSRKGAKYPSFSFTPAAVPVPQTNSGRAVPVPVRLGEWA</sequence>
<dbReference type="EMBL" id="CP002869">
    <property type="protein sequence ID" value="AEI45022.1"/>
    <property type="molecule type" value="Genomic_DNA"/>
</dbReference>
<dbReference type="AlphaFoldDB" id="F8FNV3"/>
<proteinExistence type="predicted"/>
<accession>F8FNV3</accession>
<dbReference type="KEGG" id="pms:KNP414_06501"/>
<dbReference type="Proteomes" id="UP000006620">
    <property type="component" value="Chromosome"/>
</dbReference>
<evidence type="ECO:0000313" key="2">
    <source>
        <dbReference type="Proteomes" id="UP000006620"/>
    </source>
</evidence>
<dbReference type="HOGENOM" id="CLU_3255072_0_0_9"/>
<evidence type="ECO:0000313" key="1">
    <source>
        <dbReference type="EMBL" id="AEI45022.1"/>
    </source>
</evidence>
<reference evidence="2" key="1">
    <citation type="submission" date="2011-06" db="EMBL/GenBank/DDBJ databases">
        <title>Complete genome sequence of Paenibacillus mucilaginosus KNP414.</title>
        <authorList>
            <person name="Wang J."/>
            <person name="Hu S."/>
            <person name="Hu X."/>
            <person name="Zhang B."/>
            <person name="Dong D."/>
            <person name="Zhang S."/>
            <person name="Zhao K."/>
            <person name="Wu D."/>
        </authorList>
    </citation>
    <scope>NUCLEOTIDE SEQUENCE [LARGE SCALE GENOMIC DNA]</scope>
    <source>
        <strain evidence="2">KNP414</strain>
    </source>
</reference>
<name>F8FNV3_PAEMK</name>
<dbReference type="PATRIC" id="fig|1036673.3.peg.6057"/>
<gene>
    <name evidence="1" type="ordered locus">KNP414_06501</name>
</gene>
<protein>
    <submittedName>
        <fullName evidence="1">Uncharacterized protein</fullName>
    </submittedName>
</protein>